<accession>A0AAD7EJY5</accession>
<feature type="chain" id="PRO_5041941350" description="Secreted protein" evidence="2">
    <location>
        <begin position="35"/>
        <end position="148"/>
    </location>
</feature>
<sequence length="148" mass="15467">MPSHAEIDHLAGLKTTLWLCAFLVVCLGPGIARGHNDSEDEHDEASAERLAKPFSDAGNRLGAPVSAPSTSSTSAAPPAPASNVNINPRLEIDTTHPTKSIQVRLANGTSPPRGPPCTIGTTFPMRMLDPAAVARKRGSGVVVVQSWV</sequence>
<dbReference type="Gene3D" id="3.10.20.90">
    <property type="entry name" value="Phosphatidylinositol 3-kinase Catalytic Subunit, Chain A, domain 1"/>
    <property type="match status" value="1"/>
</dbReference>
<comment type="caution">
    <text evidence="3">The sequence shown here is derived from an EMBL/GenBank/DDBJ whole genome shotgun (WGS) entry which is preliminary data.</text>
</comment>
<evidence type="ECO:0000313" key="4">
    <source>
        <dbReference type="Proteomes" id="UP001218218"/>
    </source>
</evidence>
<proteinExistence type="predicted"/>
<keyword evidence="2" id="KW-0732">Signal</keyword>
<organism evidence="3 4">
    <name type="scientific">Mycena albidolilacea</name>
    <dbReference type="NCBI Taxonomy" id="1033008"/>
    <lineage>
        <taxon>Eukaryota</taxon>
        <taxon>Fungi</taxon>
        <taxon>Dikarya</taxon>
        <taxon>Basidiomycota</taxon>
        <taxon>Agaricomycotina</taxon>
        <taxon>Agaricomycetes</taxon>
        <taxon>Agaricomycetidae</taxon>
        <taxon>Agaricales</taxon>
        <taxon>Marasmiineae</taxon>
        <taxon>Mycenaceae</taxon>
        <taxon>Mycena</taxon>
    </lineage>
</organism>
<evidence type="ECO:0008006" key="5">
    <source>
        <dbReference type="Google" id="ProtNLM"/>
    </source>
</evidence>
<evidence type="ECO:0000256" key="1">
    <source>
        <dbReference type="SAM" id="MobiDB-lite"/>
    </source>
</evidence>
<evidence type="ECO:0000256" key="2">
    <source>
        <dbReference type="SAM" id="SignalP"/>
    </source>
</evidence>
<gene>
    <name evidence="3" type="ORF">DFH08DRAFT_967472</name>
</gene>
<dbReference type="AlphaFoldDB" id="A0AAD7EJY5"/>
<keyword evidence="4" id="KW-1185">Reference proteome</keyword>
<protein>
    <recommendedName>
        <fullName evidence="5">Secreted protein</fullName>
    </recommendedName>
</protein>
<reference evidence="3" key="1">
    <citation type="submission" date="2023-03" db="EMBL/GenBank/DDBJ databases">
        <title>Massive genome expansion in bonnet fungi (Mycena s.s.) driven by repeated elements and novel gene families across ecological guilds.</title>
        <authorList>
            <consortium name="Lawrence Berkeley National Laboratory"/>
            <person name="Harder C.B."/>
            <person name="Miyauchi S."/>
            <person name="Viragh M."/>
            <person name="Kuo A."/>
            <person name="Thoen E."/>
            <person name="Andreopoulos B."/>
            <person name="Lu D."/>
            <person name="Skrede I."/>
            <person name="Drula E."/>
            <person name="Henrissat B."/>
            <person name="Morin E."/>
            <person name="Kohler A."/>
            <person name="Barry K."/>
            <person name="LaButti K."/>
            <person name="Morin E."/>
            <person name="Salamov A."/>
            <person name="Lipzen A."/>
            <person name="Mereny Z."/>
            <person name="Hegedus B."/>
            <person name="Baldrian P."/>
            <person name="Stursova M."/>
            <person name="Weitz H."/>
            <person name="Taylor A."/>
            <person name="Grigoriev I.V."/>
            <person name="Nagy L.G."/>
            <person name="Martin F."/>
            <person name="Kauserud H."/>
        </authorList>
    </citation>
    <scope>NUCLEOTIDE SEQUENCE</scope>
    <source>
        <strain evidence="3">CBHHK002</strain>
    </source>
</reference>
<name>A0AAD7EJY5_9AGAR</name>
<dbReference type="EMBL" id="JARIHO010000039">
    <property type="protein sequence ID" value="KAJ7328329.1"/>
    <property type="molecule type" value="Genomic_DNA"/>
</dbReference>
<feature type="compositionally biased region" description="Low complexity" evidence="1">
    <location>
        <begin position="63"/>
        <end position="85"/>
    </location>
</feature>
<dbReference type="Proteomes" id="UP001218218">
    <property type="component" value="Unassembled WGS sequence"/>
</dbReference>
<feature type="signal peptide" evidence="2">
    <location>
        <begin position="1"/>
        <end position="34"/>
    </location>
</feature>
<evidence type="ECO:0000313" key="3">
    <source>
        <dbReference type="EMBL" id="KAJ7328329.1"/>
    </source>
</evidence>
<feature type="region of interest" description="Disordered" evidence="1">
    <location>
        <begin position="36"/>
        <end position="97"/>
    </location>
</feature>